<sequence length="224" mass="25520">MGEPIEKIERELQESRESQKRLLKQLTELEKQLKDLEFHHRSTNQLLLSIIDMDAASGGDRSSLRRRIKILTYIDDHLHSMRSSLSEITLYDILLALITSSQEFGLPLDGIRVTNFFTQLEEETVHHTLDTQTALIVAICIADMFAGLFTISETILLEAHHVKKKDRLRLRCQAGVSSRLAEEILNQISQGAFFSLLQDRLSISFLPPNPQEGPGLDLYITYGF</sequence>
<evidence type="ECO:0000256" key="1">
    <source>
        <dbReference type="SAM" id="Coils"/>
    </source>
</evidence>
<name>A0A7C3HZ20_9SPIR</name>
<gene>
    <name evidence="2" type="ORF">ENS59_14305</name>
</gene>
<evidence type="ECO:0000313" key="2">
    <source>
        <dbReference type="EMBL" id="HFH30659.1"/>
    </source>
</evidence>
<comment type="caution">
    <text evidence="2">The sequence shown here is derived from an EMBL/GenBank/DDBJ whole genome shotgun (WGS) entry which is preliminary data.</text>
</comment>
<organism evidence="2">
    <name type="scientific">Gracilinema caldarium</name>
    <dbReference type="NCBI Taxonomy" id="215591"/>
    <lineage>
        <taxon>Bacteria</taxon>
        <taxon>Pseudomonadati</taxon>
        <taxon>Spirochaetota</taxon>
        <taxon>Spirochaetia</taxon>
        <taxon>Spirochaetales</taxon>
        <taxon>Breznakiellaceae</taxon>
        <taxon>Gracilinema</taxon>
    </lineage>
</organism>
<accession>A0A7C3HZ20</accession>
<feature type="coiled-coil region" evidence="1">
    <location>
        <begin position="5"/>
        <end position="46"/>
    </location>
</feature>
<protein>
    <submittedName>
        <fullName evidence="2">Uncharacterized protein</fullName>
    </submittedName>
</protein>
<dbReference type="EMBL" id="DSVL01000439">
    <property type="protein sequence ID" value="HFH30659.1"/>
    <property type="molecule type" value="Genomic_DNA"/>
</dbReference>
<dbReference type="AlphaFoldDB" id="A0A7C3HZ20"/>
<proteinExistence type="predicted"/>
<reference evidence="2" key="1">
    <citation type="journal article" date="2020" name="mSystems">
        <title>Genome- and Community-Level Interaction Insights into Carbon Utilization and Element Cycling Functions of Hydrothermarchaeota in Hydrothermal Sediment.</title>
        <authorList>
            <person name="Zhou Z."/>
            <person name="Liu Y."/>
            <person name="Xu W."/>
            <person name="Pan J."/>
            <person name="Luo Z.H."/>
            <person name="Li M."/>
        </authorList>
    </citation>
    <scope>NUCLEOTIDE SEQUENCE [LARGE SCALE GENOMIC DNA]</scope>
    <source>
        <strain evidence="2">SpSt-503</strain>
    </source>
</reference>
<keyword evidence="1" id="KW-0175">Coiled coil</keyword>